<feature type="domain" description="RNA polymerase subunit H/Rpb5 C-terminal" evidence="1">
    <location>
        <begin position="185"/>
        <end position="258"/>
    </location>
</feature>
<dbReference type="AlphaFoldDB" id="A0A6C0HIX9"/>
<evidence type="ECO:0000259" key="1">
    <source>
        <dbReference type="Pfam" id="PF01191"/>
    </source>
</evidence>
<dbReference type="InterPro" id="IPR035913">
    <property type="entry name" value="RPB5-like_sf"/>
</dbReference>
<dbReference type="Pfam" id="PF01191">
    <property type="entry name" value="RNA_pol_Rpb5_C"/>
    <property type="match status" value="1"/>
</dbReference>
<accession>A0A6C0HIX9</accession>
<dbReference type="PIRSF" id="PIRSF000747">
    <property type="entry name" value="RPB5"/>
    <property type="match status" value="1"/>
</dbReference>
<dbReference type="GO" id="GO:0003899">
    <property type="term" value="F:DNA-directed RNA polymerase activity"/>
    <property type="evidence" value="ECO:0007669"/>
    <property type="project" value="InterPro"/>
</dbReference>
<dbReference type="SUPFAM" id="SSF55287">
    <property type="entry name" value="RPB5-like RNA polymerase subunit"/>
    <property type="match status" value="1"/>
</dbReference>
<reference evidence="2" key="1">
    <citation type="journal article" date="2020" name="Nature">
        <title>Giant virus diversity and host interactions through global metagenomics.</title>
        <authorList>
            <person name="Schulz F."/>
            <person name="Roux S."/>
            <person name="Paez-Espino D."/>
            <person name="Jungbluth S."/>
            <person name="Walsh D.A."/>
            <person name="Denef V.J."/>
            <person name="McMahon K.D."/>
            <person name="Konstantinidis K.T."/>
            <person name="Eloe-Fadrosh E.A."/>
            <person name="Kyrpides N.C."/>
            <person name="Woyke T."/>
        </authorList>
    </citation>
    <scope>NUCLEOTIDE SEQUENCE</scope>
    <source>
        <strain evidence="2">GVMAG-M-3300023184-120</strain>
    </source>
</reference>
<dbReference type="GO" id="GO:0006351">
    <property type="term" value="P:DNA-templated transcription"/>
    <property type="evidence" value="ECO:0007669"/>
    <property type="project" value="InterPro"/>
</dbReference>
<name>A0A6C0HIX9_9ZZZZ</name>
<organism evidence="2">
    <name type="scientific">viral metagenome</name>
    <dbReference type="NCBI Taxonomy" id="1070528"/>
    <lineage>
        <taxon>unclassified sequences</taxon>
        <taxon>metagenomes</taxon>
        <taxon>organismal metagenomes</taxon>
    </lineage>
</organism>
<dbReference type="GO" id="GO:0003677">
    <property type="term" value="F:DNA binding"/>
    <property type="evidence" value="ECO:0007669"/>
    <property type="project" value="InterPro"/>
</dbReference>
<sequence>MWSLKKSSKNNKKLISIQNKVINIYIIYLSATMNASQNQIMQVYNSRKNILEILNQVYNYDISDYDGFSTNEIDTMLSNSQLDMLLTKTAKSTDSLASTSKSTSTLHKTYIHYFVKDTDNKNNPVTKLGQVLEDLFVLSQTLDKEDCLIMIYDGEPNDTMITYLEQLYQSDGIFVVVANIKRLQFNILNHYLVPKIEILSNDDIEQMKKKYHIKRLKELPEISRFDPQALAICLRPGMVCKFYRKSPTALETEYYRLCV</sequence>
<dbReference type="Gene3D" id="3.90.940.20">
    <property type="entry name" value="RPB5-like RNA polymerase subunit"/>
    <property type="match status" value="1"/>
</dbReference>
<dbReference type="InterPro" id="IPR014381">
    <property type="entry name" value="Arch_Rpo5/euc_Rpb5"/>
</dbReference>
<evidence type="ECO:0000313" key="2">
    <source>
        <dbReference type="EMBL" id="QHT80320.1"/>
    </source>
</evidence>
<proteinExistence type="predicted"/>
<dbReference type="InterPro" id="IPR000783">
    <property type="entry name" value="RNA_pol_subH/Rpb5_C"/>
</dbReference>
<protein>
    <recommendedName>
        <fullName evidence="1">RNA polymerase subunit H/Rpb5 C-terminal domain-containing protein</fullName>
    </recommendedName>
</protein>
<dbReference type="EMBL" id="MN739967">
    <property type="protein sequence ID" value="QHT80320.1"/>
    <property type="molecule type" value="Genomic_DNA"/>
</dbReference>